<evidence type="ECO:0000259" key="7">
    <source>
        <dbReference type="Pfam" id="PF13396"/>
    </source>
</evidence>
<dbReference type="InterPro" id="IPR027379">
    <property type="entry name" value="CLS_N"/>
</dbReference>
<evidence type="ECO:0000256" key="2">
    <source>
        <dbReference type="ARBA" id="ARBA00022475"/>
    </source>
</evidence>
<evidence type="ECO:0000256" key="1">
    <source>
        <dbReference type="ARBA" id="ARBA00004651"/>
    </source>
</evidence>
<keyword evidence="5 6" id="KW-0472">Membrane</keyword>
<comment type="subcellular location">
    <subcellularLocation>
        <location evidence="1">Cell membrane</location>
        <topology evidence="1">Multi-pass membrane protein</topology>
    </subcellularLocation>
</comment>
<accession>A0A7W7CF43</accession>
<evidence type="ECO:0000313" key="9">
    <source>
        <dbReference type="Proteomes" id="UP000533598"/>
    </source>
</evidence>
<comment type="caution">
    <text evidence="8">The sequence shown here is derived from an EMBL/GenBank/DDBJ whole genome shotgun (WGS) entry which is preliminary data.</text>
</comment>
<keyword evidence="2" id="KW-1003">Cell membrane</keyword>
<dbReference type="EMBL" id="JACHMH010000001">
    <property type="protein sequence ID" value="MBB4680036.1"/>
    <property type="molecule type" value="Genomic_DNA"/>
</dbReference>
<evidence type="ECO:0000256" key="6">
    <source>
        <dbReference type="SAM" id="Phobius"/>
    </source>
</evidence>
<gene>
    <name evidence="8" type="ORF">HNR67_006154</name>
</gene>
<keyword evidence="9" id="KW-1185">Reference proteome</keyword>
<dbReference type="GO" id="GO:0005886">
    <property type="term" value="C:plasma membrane"/>
    <property type="evidence" value="ECO:0007669"/>
    <property type="project" value="UniProtKB-SubCell"/>
</dbReference>
<feature type="transmembrane region" description="Helical" evidence="6">
    <location>
        <begin position="49"/>
        <end position="67"/>
    </location>
</feature>
<proteinExistence type="predicted"/>
<evidence type="ECO:0000256" key="5">
    <source>
        <dbReference type="ARBA" id="ARBA00023136"/>
    </source>
</evidence>
<evidence type="ECO:0000256" key="3">
    <source>
        <dbReference type="ARBA" id="ARBA00022692"/>
    </source>
</evidence>
<organism evidence="8 9">
    <name type="scientific">Crossiella cryophila</name>
    <dbReference type="NCBI Taxonomy" id="43355"/>
    <lineage>
        <taxon>Bacteria</taxon>
        <taxon>Bacillati</taxon>
        <taxon>Actinomycetota</taxon>
        <taxon>Actinomycetes</taxon>
        <taxon>Pseudonocardiales</taxon>
        <taxon>Pseudonocardiaceae</taxon>
        <taxon>Crossiella</taxon>
    </lineage>
</organism>
<protein>
    <recommendedName>
        <fullName evidence="7">Cardiolipin synthase N-terminal domain-containing protein</fullName>
    </recommendedName>
</protein>
<evidence type="ECO:0000256" key="4">
    <source>
        <dbReference type="ARBA" id="ARBA00022989"/>
    </source>
</evidence>
<dbReference type="RefSeq" id="WP_185005714.1">
    <property type="nucleotide sequence ID" value="NZ_BAAAUI010000019.1"/>
</dbReference>
<keyword evidence="3 6" id="KW-0812">Transmembrane</keyword>
<dbReference type="Pfam" id="PF13396">
    <property type="entry name" value="PLDc_N"/>
    <property type="match status" value="1"/>
</dbReference>
<dbReference type="AlphaFoldDB" id="A0A7W7CF43"/>
<sequence length="78" mass="8669">MAKRRWADLTSTQRGGIVALGLVQLTLASLAWRDLSRRPAEQVRGPKRLWALAIGVNFAGPLAYFRFGRVRAGAHRPD</sequence>
<keyword evidence="4 6" id="KW-1133">Transmembrane helix</keyword>
<feature type="domain" description="Cardiolipin synthase N-terminal" evidence="7">
    <location>
        <begin position="28"/>
        <end position="69"/>
    </location>
</feature>
<reference evidence="8 9" key="1">
    <citation type="submission" date="2020-08" db="EMBL/GenBank/DDBJ databases">
        <title>Sequencing the genomes of 1000 actinobacteria strains.</title>
        <authorList>
            <person name="Klenk H.-P."/>
        </authorList>
    </citation>
    <scope>NUCLEOTIDE SEQUENCE [LARGE SCALE GENOMIC DNA]</scope>
    <source>
        <strain evidence="8 9">DSM 44230</strain>
    </source>
</reference>
<name>A0A7W7CF43_9PSEU</name>
<evidence type="ECO:0000313" key="8">
    <source>
        <dbReference type="EMBL" id="MBB4680036.1"/>
    </source>
</evidence>
<dbReference type="Proteomes" id="UP000533598">
    <property type="component" value="Unassembled WGS sequence"/>
</dbReference>